<dbReference type="EMBL" id="JACRDE010000615">
    <property type="protein sequence ID" value="MBI5252496.1"/>
    <property type="molecule type" value="Genomic_DNA"/>
</dbReference>
<evidence type="ECO:0000313" key="3">
    <source>
        <dbReference type="Proteomes" id="UP000807825"/>
    </source>
</evidence>
<reference evidence="2" key="1">
    <citation type="submission" date="2020-07" db="EMBL/GenBank/DDBJ databases">
        <title>Huge and variable diversity of episymbiotic CPR bacteria and DPANN archaea in groundwater ecosystems.</title>
        <authorList>
            <person name="He C.Y."/>
            <person name="Keren R."/>
            <person name="Whittaker M."/>
            <person name="Farag I.F."/>
            <person name="Doudna J."/>
            <person name="Cate J.H.D."/>
            <person name="Banfield J.F."/>
        </authorList>
    </citation>
    <scope>NUCLEOTIDE SEQUENCE</scope>
    <source>
        <strain evidence="2">NC_groundwater_1664_Pr3_B-0.1um_52_9</strain>
    </source>
</reference>
<dbReference type="AlphaFoldDB" id="A0A9D6Z8V8"/>
<dbReference type="SUPFAM" id="SSF52821">
    <property type="entry name" value="Rhodanese/Cell cycle control phosphatase"/>
    <property type="match status" value="1"/>
</dbReference>
<dbReference type="InterPro" id="IPR036873">
    <property type="entry name" value="Rhodanese-like_dom_sf"/>
</dbReference>
<dbReference type="InterPro" id="IPR001763">
    <property type="entry name" value="Rhodanese-like_dom"/>
</dbReference>
<proteinExistence type="predicted"/>
<dbReference type="Gene3D" id="3.40.250.10">
    <property type="entry name" value="Rhodanese-like domain"/>
    <property type="match status" value="1"/>
</dbReference>
<dbReference type="PROSITE" id="PS50206">
    <property type="entry name" value="RHODANESE_3"/>
    <property type="match status" value="1"/>
</dbReference>
<dbReference type="Proteomes" id="UP000807825">
    <property type="component" value="Unassembled WGS sequence"/>
</dbReference>
<sequence>MFEKLKKYFTPAESITADEARDYMNSHAEGTFTLLDVRQHSEYEKAHIPGAKLMPITQLSDSIDRLDPEEPVIAY</sequence>
<evidence type="ECO:0000313" key="2">
    <source>
        <dbReference type="EMBL" id="MBI5252496.1"/>
    </source>
</evidence>
<accession>A0A9D6Z8V8</accession>
<name>A0A9D6Z8V8_9BACT</name>
<dbReference type="Pfam" id="PF00581">
    <property type="entry name" value="Rhodanese"/>
    <property type="match status" value="1"/>
</dbReference>
<evidence type="ECO:0000259" key="1">
    <source>
        <dbReference type="PROSITE" id="PS50206"/>
    </source>
</evidence>
<dbReference type="CDD" id="cd00158">
    <property type="entry name" value="RHOD"/>
    <property type="match status" value="1"/>
</dbReference>
<organism evidence="2 3">
    <name type="scientific">Desulfomonile tiedjei</name>
    <dbReference type="NCBI Taxonomy" id="2358"/>
    <lineage>
        <taxon>Bacteria</taxon>
        <taxon>Pseudomonadati</taxon>
        <taxon>Thermodesulfobacteriota</taxon>
        <taxon>Desulfomonilia</taxon>
        <taxon>Desulfomonilales</taxon>
        <taxon>Desulfomonilaceae</taxon>
        <taxon>Desulfomonile</taxon>
    </lineage>
</organism>
<protein>
    <submittedName>
        <fullName evidence="2">Rhodanese-like domain-containing protein</fullName>
    </submittedName>
</protein>
<feature type="domain" description="Rhodanese" evidence="1">
    <location>
        <begin position="28"/>
        <end position="75"/>
    </location>
</feature>
<comment type="caution">
    <text evidence="2">The sequence shown here is derived from an EMBL/GenBank/DDBJ whole genome shotgun (WGS) entry which is preliminary data.</text>
</comment>
<gene>
    <name evidence="2" type="ORF">HY912_23625</name>
</gene>